<proteinExistence type="predicted"/>
<dbReference type="Pfam" id="PF04082">
    <property type="entry name" value="Fungal_trans"/>
    <property type="match status" value="1"/>
</dbReference>
<dbReference type="GO" id="GO:0006351">
    <property type="term" value="P:DNA-templated transcription"/>
    <property type="evidence" value="ECO:0007669"/>
    <property type="project" value="InterPro"/>
</dbReference>
<keyword evidence="5" id="KW-1185">Reference proteome</keyword>
<evidence type="ECO:0000256" key="2">
    <source>
        <dbReference type="SAM" id="MobiDB-lite"/>
    </source>
</evidence>
<dbReference type="PANTHER" id="PTHR31668:SF4">
    <property type="entry name" value="TRANSCRIPTIONAL ACTIVATOR PROTEIN DAL81"/>
    <property type="match status" value="1"/>
</dbReference>
<dbReference type="OrthoDB" id="3204049at2759"/>
<dbReference type="InterPro" id="IPR007219">
    <property type="entry name" value="XnlR_reg_dom"/>
</dbReference>
<dbReference type="PANTHER" id="PTHR31668">
    <property type="entry name" value="GLUCOSE TRANSPORT TRANSCRIPTION REGULATOR RGT1-RELATED-RELATED"/>
    <property type="match status" value="1"/>
</dbReference>
<feature type="region of interest" description="Disordered" evidence="2">
    <location>
        <begin position="36"/>
        <end position="55"/>
    </location>
</feature>
<evidence type="ECO:0000259" key="3">
    <source>
        <dbReference type="SMART" id="SM00906"/>
    </source>
</evidence>
<dbReference type="Proteomes" id="UP000253153">
    <property type="component" value="Unassembled WGS sequence"/>
</dbReference>
<dbReference type="GeneID" id="41990408"/>
<dbReference type="EMBL" id="QKXC01000024">
    <property type="protein sequence ID" value="RBR26316.1"/>
    <property type="molecule type" value="Genomic_DNA"/>
</dbReference>
<sequence length="858" mass="99617">MLAPQPIEADINWNLTFGEDQTFDFFADGELPTFEQTPPEDVPAVISPPTQPPERLSIDQRPHYSTSFIGFSNESDPFSLEHFPYTKDDEVDFYRVTYRRQTGDAPLHFLQSRTETAVEGQNVISGCMSSLDEREYLEVLVDKETGIALVKLYFRFVFESLPILSRSQVFADLEHFVATASTGLLAGLYALALPFTPWDEKLCLDSAYSKPDVSKLWQVSYTCLQKELHFPRLSTIQIYLLLLNHTPFDAVCVENPFVWSLASSMLAMAQSLGLNVDAKGWKLPAWEVRLRRRLWWVVYVEYTWRAVTHGRCSMISEEDWDVKPLTIDDFVIDVDVPDYIQKLSADYIIQLCSLTEITSHICRQFFSLRAVSRPQVLETLLDQARRPRQLLLQWLESLPPSLRDTPNDSEADDSVTSHRSLYVAYYTTHILILRALLRPIISKTSPAEQTQERKKYPDKFDPINVGSFFKDITGEDDRPAQYYPPAKDEVILSDELVEKITPTVKRWYRKEKDGSSKVDKGLLCTHTNDCDCALPLKERQTAAFQRERIFNDCFEFYDYNRRAYRNLEFIKTLILHGEMDPILRVCSSDECYLIKWWTCGPCECEGNALGWDMLCEYAMTMYLILNIIYCFPDLREDGYRELGSYQRAIRSCTISSGCPIATYPHRDLFGIEAEQFTKYPKPFDFTRWKHVMKVDKYNLPEAISKTYEETGEVPDGYYKLDYYPYGLMSYDELLSFEKPISYQPHASDILQAQAVLHNKGLPAELSDDILSSANYTARRTLPVAGEPFHPENKAELDVYLEECWRLVVRCIMLGLELEDENWSIEKKVRDVFRWRFGGLFECECKWRAEFFYNFDKEA</sequence>
<comment type="caution">
    <text evidence="4">The sequence shown here is derived from an EMBL/GenBank/DDBJ whole genome shotgun (WGS) entry which is preliminary data.</text>
</comment>
<dbReference type="RefSeq" id="XP_031020907.1">
    <property type="nucleotide sequence ID" value="XM_031155112.1"/>
</dbReference>
<dbReference type="InterPro" id="IPR050797">
    <property type="entry name" value="Carb_Metab_Trans_Reg"/>
</dbReference>
<dbReference type="CDD" id="cd12148">
    <property type="entry name" value="fungal_TF_MHR"/>
    <property type="match status" value="1"/>
</dbReference>
<dbReference type="GO" id="GO:0008270">
    <property type="term" value="F:zinc ion binding"/>
    <property type="evidence" value="ECO:0007669"/>
    <property type="project" value="InterPro"/>
</dbReference>
<dbReference type="GO" id="GO:0005634">
    <property type="term" value="C:nucleus"/>
    <property type="evidence" value="ECO:0007669"/>
    <property type="project" value="TreeGrafter"/>
</dbReference>
<gene>
    <name evidence="4" type="ORF">FIESC28_00961</name>
</gene>
<dbReference type="AlphaFoldDB" id="A0A366SCD2"/>
<dbReference type="GO" id="GO:0003677">
    <property type="term" value="F:DNA binding"/>
    <property type="evidence" value="ECO:0007669"/>
    <property type="project" value="InterPro"/>
</dbReference>
<keyword evidence="1" id="KW-0539">Nucleus</keyword>
<feature type="domain" description="Xylanolytic transcriptional activator regulatory" evidence="3">
    <location>
        <begin position="258"/>
        <end position="330"/>
    </location>
</feature>
<evidence type="ECO:0000313" key="4">
    <source>
        <dbReference type="EMBL" id="RBR26316.1"/>
    </source>
</evidence>
<reference evidence="4 5" key="1">
    <citation type="submission" date="2018-06" db="EMBL/GenBank/DDBJ databases">
        <title>Fusarium incarnatum-equiseti species complex species 28.</title>
        <authorList>
            <person name="Gardiner D.M."/>
        </authorList>
    </citation>
    <scope>NUCLEOTIDE SEQUENCE [LARGE SCALE GENOMIC DNA]</scope>
    <source>
        <strain evidence="4 5">FIESC_28</strain>
    </source>
</reference>
<evidence type="ECO:0000256" key="1">
    <source>
        <dbReference type="ARBA" id="ARBA00023242"/>
    </source>
</evidence>
<name>A0A366SCD2_9HYPO</name>
<protein>
    <recommendedName>
        <fullName evidence="3">Xylanolytic transcriptional activator regulatory domain-containing protein</fullName>
    </recommendedName>
</protein>
<dbReference type="GO" id="GO:0001080">
    <property type="term" value="P:nitrogen catabolite activation of transcription from RNA polymerase II promoter"/>
    <property type="evidence" value="ECO:0007669"/>
    <property type="project" value="TreeGrafter"/>
</dbReference>
<accession>A0A366SCD2</accession>
<dbReference type="SMART" id="SM00906">
    <property type="entry name" value="Fungal_trans"/>
    <property type="match status" value="1"/>
</dbReference>
<evidence type="ECO:0000313" key="5">
    <source>
        <dbReference type="Proteomes" id="UP000253153"/>
    </source>
</evidence>
<organism evidence="4 5">
    <name type="scientific">Fusarium coffeatum</name>
    <dbReference type="NCBI Taxonomy" id="231269"/>
    <lineage>
        <taxon>Eukaryota</taxon>
        <taxon>Fungi</taxon>
        <taxon>Dikarya</taxon>
        <taxon>Ascomycota</taxon>
        <taxon>Pezizomycotina</taxon>
        <taxon>Sordariomycetes</taxon>
        <taxon>Hypocreomycetidae</taxon>
        <taxon>Hypocreales</taxon>
        <taxon>Nectriaceae</taxon>
        <taxon>Fusarium</taxon>
        <taxon>Fusarium incarnatum-equiseti species complex</taxon>
    </lineage>
</organism>